<sequence>MWGWYTVTQKALIECLSTIDSHFGKQPSPEARRAEIQVYISVLGNIPDEIALKALPAAFAVCRYQHQFIVDWSNAIKELQAAALPSASESWAQTRRIAKRVQDNLYHARYGGIVTFDGKVTPSQLREENRKLFGELPPAIQAWAGSPDDLADLFNRSQSDLLQFVKPGFDRAIKEANINQAFRKERGVLPGDVARTALAAHQAV</sequence>
<proteinExistence type="predicted"/>
<organism evidence="1">
    <name type="scientific">Siphoviridae sp. ctMCY8</name>
    <dbReference type="NCBI Taxonomy" id="2827854"/>
    <lineage>
        <taxon>Viruses</taxon>
        <taxon>Duplodnaviria</taxon>
        <taxon>Heunggongvirae</taxon>
        <taxon>Uroviricota</taxon>
        <taxon>Caudoviricetes</taxon>
    </lineage>
</organism>
<reference evidence="1" key="1">
    <citation type="journal article" date="2021" name="Proc. Natl. Acad. Sci. U.S.A.">
        <title>A Catalog of Tens of Thousands of Viruses from Human Metagenomes Reveals Hidden Associations with Chronic Diseases.</title>
        <authorList>
            <person name="Tisza M.J."/>
            <person name="Buck C.B."/>
        </authorList>
    </citation>
    <scope>NUCLEOTIDE SEQUENCE</scope>
    <source>
        <strain evidence="1">CtMCY8</strain>
    </source>
</reference>
<accession>A0A8S5TAB2</accession>
<protein>
    <submittedName>
        <fullName evidence="1">Uncharacterized protein</fullName>
    </submittedName>
</protein>
<name>A0A8S5TAB2_9CAUD</name>
<evidence type="ECO:0000313" key="1">
    <source>
        <dbReference type="EMBL" id="DAF60072.1"/>
    </source>
</evidence>
<dbReference type="EMBL" id="BK032782">
    <property type="protein sequence ID" value="DAF60072.1"/>
    <property type="molecule type" value="Genomic_DNA"/>
</dbReference>